<protein>
    <submittedName>
        <fullName evidence="5">NAD(P)-binding protein</fullName>
    </submittedName>
</protein>
<sequence>MSDLLHSALHSATNIAGMASHGGTETPAVPYSRPTTPGATPSLPVQIGFVGLGAIGGVMAKNLANYRSAHHQNSLPILVWNRTASKADALHAELGANKIRVTHELEQIATECDVIFTALSNDEVVKEVYEQFAKTLKHTPPARHKIFVETSTIYPTIAGELDTLVSSIPHCHLVASPVFGTPAVAADAQLVIVMSGDYRSKKEVAYMLVPAVGRKVIDLGGNIEKAPTFKLIGNSMILGTLEIFAEAYTLAEKSGIPAQEVHKLVKDIFPAPSLIRYSDRMSNNNFDATTGFAIDNGIKDASHIRRLTAVANAPMPGIDIAHQHLITARAIHTGQVQAGEETVKLLDWSGMIGGARVAAGLPPFTSQNVGVVQED</sequence>
<evidence type="ECO:0000259" key="3">
    <source>
        <dbReference type="Pfam" id="PF03446"/>
    </source>
</evidence>
<name>A0A8H6SR52_MYCCL</name>
<evidence type="ECO:0000256" key="2">
    <source>
        <dbReference type="SAM" id="MobiDB-lite"/>
    </source>
</evidence>
<gene>
    <name evidence="5" type="ORF">HMN09_00876300</name>
</gene>
<dbReference type="OrthoDB" id="435038at2759"/>
<comment type="caution">
    <text evidence="5">The sequence shown here is derived from an EMBL/GenBank/DDBJ whole genome shotgun (WGS) entry which is preliminary data.</text>
</comment>
<dbReference type="InterPro" id="IPR036291">
    <property type="entry name" value="NAD(P)-bd_dom_sf"/>
</dbReference>
<dbReference type="Pfam" id="PF03446">
    <property type="entry name" value="NAD_binding_2"/>
    <property type="match status" value="1"/>
</dbReference>
<dbReference type="AlphaFoldDB" id="A0A8H6SR52"/>
<dbReference type="InterPro" id="IPR029154">
    <property type="entry name" value="HIBADH-like_NADP-bd"/>
</dbReference>
<dbReference type="Pfam" id="PF14833">
    <property type="entry name" value="NAD_binding_11"/>
    <property type="match status" value="1"/>
</dbReference>
<feature type="domain" description="3-hydroxyisobutyrate dehydrogenase-like NAD-binding" evidence="4">
    <location>
        <begin position="228"/>
        <end position="334"/>
    </location>
</feature>
<feature type="domain" description="6-phosphogluconate dehydrogenase NADP-binding" evidence="3">
    <location>
        <begin position="46"/>
        <end position="216"/>
    </location>
</feature>
<comment type="similarity">
    <text evidence="1">Belongs to the HIBADH-related family. NP60 subfamily.</text>
</comment>
<evidence type="ECO:0000256" key="1">
    <source>
        <dbReference type="ARBA" id="ARBA00007598"/>
    </source>
</evidence>
<dbReference type="EMBL" id="JACAZE010000012">
    <property type="protein sequence ID" value="KAF7302425.1"/>
    <property type="molecule type" value="Genomic_DNA"/>
</dbReference>
<dbReference type="SUPFAM" id="SSF51735">
    <property type="entry name" value="NAD(P)-binding Rossmann-fold domains"/>
    <property type="match status" value="1"/>
</dbReference>
<evidence type="ECO:0000313" key="5">
    <source>
        <dbReference type="EMBL" id="KAF7302425.1"/>
    </source>
</evidence>
<organism evidence="5 6">
    <name type="scientific">Mycena chlorophos</name>
    <name type="common">Agaric fungus</name>
    <name type="synonym">Agaricus chlorophos</name>
    <dbReference type="NCBI Taxonomy" id="658473"/>
    <lineage>
        <taxon>Eukaryota</taxon>
        <taxon>Fungi</taxon>
        <taxon>Dikarya</taxon>
        <taxon>Basidiomycota</taxon>
        <taxon>Agaricomycotina</taxon>
        <taxon>Agaricomycetes</taxon>
        <taxon>Agaricomycetidae</taxon>
        <taxon>Agaricales</taxon>
        <taxon>Marasmiineae</taxon>
        <taxon>Mycenaceae</taxon>
        <taxon>Mycena</taxon>
    </lineage>
</organism>
<dbReference type="InterPro" id="IPR008927">
    <property type="entry name" value="6-PGluconate_DH-like_C_sf"/>
</dbReference>
<keyword evidence="6" id="KW-1185">Reference proteome</keyword>
<accession>A0A8H6SR52</accession>
<dbReference type="Gene3D" id="1.10.1040.10">
    <property type="entry name" value="N-(1-d-carboxylethyl)-l-norvaline Dehydrogenase, domain 2"/>
    <property type="match status" value="1"/>
</dbReference>
<dbReference type="InterPro" id="IPR013328">
    <property type="entry name" value="6PGD_dom2"/>
</dbReference>
<dbReference type="GO" id="GO:0050661">
    <property type="term" value="F:NADP binding"/>
    <property type="evidence" value="ECO:0007669"/>
    <property type="project" value="InterPro"/>
</dbReference>
<evidence type="ECO:0000313" key="6">
    <source>
        <dbReference type="Proteomes" id="UP000613580"/>
    </source>
</evidence>
<dbReference type="Gene3D" id="3.40.50.720">
    <property type="entry name" value="NAD(P)-binding Rossmann-like Domain"/>
    <property type="match status" value="1"/>
</dbReference>
<dbReference type="PANTHER" id="PTHR43580:SF8">
    <property type="entry name" value="6-PHOSPHOGLUCONATE DEHYDROGENASE NADP-BINDING DOMAIN-CONTAINING PROTEIN-RELATED"/>
    <property type="match status" value="1"/>
</dbReference>
<dbReference type="PANTHER" id="PTHR43580">
    <property type="entry name" value="OXIDOREDUCTASE GLYR1-RELATED"/>
    <property type="match status" value="1"/>
</dbReference>
<dbReference type="InterPro" id="IPR006115">
    <property type="entry name" value="6PGDH_NADP-bd"/>
</dbReference>
<feature type="region of interest" description="Disordered" evidence="2">
    <location>
        <begin position="16"/>
        <end position="37"/>
    </location>
</feature>
<reference evidence="5" key="1">
    <citation type="submission" date="2020-05" db="EMBL/GenBank/DDBJ databases">
        <title>Mycena genomes resolve the evolution of fungal bioluminescence.</title>
        <authorList>
            <person name="Tsai I.J."/>
        </authorList>
    </citation>
    <scope>NUCLEOTIDE SEQUENCE</scope>
    <source>
        <strain evidence="5">110903Hualien_Pintung</strain>
    </source>
</reference>
<dbReference type="Proteomes" id="UP000613580">
    <property type="component" value="Unassembled WGS sequence"/>
</dbReference>
<dbReference type="SUPFAM" id="SSF48179">
    <property type="entry name" value="6-phosphogluconate dehydrogenase C-terminal domain-like"/>
    <property type="match status" value="1"/>
</dbReference>
<proteinExistence type="inferred from homology"/>
<dbReference type="InterPro" id="IPR051265">
    <property type="entry name" value="HIBADH-related_NP60_sf"/>
</dbReference>
<evidence type="ECO:0000259" key="4">
    <source>
        <dbReference type="Pfam" id="PF14833"/>
    </source>
</evidence>
<dbReference type="GO" id="GO:0051287">
    <property type="term" value="F:NAD binding"/>
    <property type="evidence" value="ECO:0007669"/>
    <property type="project" value="InterPro"/>
</dbReference>